<evidence type="ECO:0000256" key="6">
    <source>
        <dbReference type="ARBA" id="ARBA00022790"/>
    </source>
</evidence>
<comment type="similarity">
    <text evidence="3">Belongs to the CSN3 family.</text>
</comment>
<evidence type="ECO:0000256" key="5">
    <source>
        <dbReference type="ARBA" id="ARBA00022490"/>
    </source>
</evidence>
<dbReference type="EMBL" id="SDOX01000006">
    <property type="protein sequence ID" value="TFJ87345.1"/>
    <property type="molecule type" value="Genomic_DNA"/>
</dbReference>
<feature type="domain" description="PCI" evidence="9">
    <location>
        <begin position="269"/>
        <end position="468"/>
    </location>
</feature>
<evidence type="ECO:0000313" key="11">
    <source>
        <dbReference type="Proteomes" id="UP000355283"/>
    </source>
</evidence>
<protein>
    <recommendedName>
        <fullName evidence="4">COP9 signalosome complex subunit 3</fullName>
    </recommendedName>
</protein>
<dbReference type="Proteomes" id="UP000355283">
    <property type="component" value="Unassembled WGS sequence"/>
</dbReference>
<gene>
    <name evidence="10" type="ORF">NSK_001677</name>
</gene>
<evidence type="ECO:0000256" key="1">
    <source>
        <dbReference type="ARBA" id="ARBA00004123"/>
    </source>
</evidence>
<dbReference type="PANTHER" id="PTHR10758">
    <property type="entry name" value="26S PROTEASOME NON-ATPASE REGULATORY SUBUNIT 3/COP9 SIGNALOSOME COMPLEX SUBUNIT 3"/>
    <property type="match status" value="1"/>
</dbReference>
<evidence type="ECO:0000256" key="7">
    <source>
        <dbReference type="ARBA" id="ARBA00023242"/>
    </source>
</evidence>
<evidence type="ECO:0000313" key="10">
    <source>
        <dbReference type="EMBL" id="TFJ87345.1"/>
    </source>
</evidence>
<feature type="region of interest" description="Disordered" evidence="8">
    <location>
        <begin position="524"/>
        <end position="561"/>
    </location>
</feature>
<feature type="region of interest" description="Disordered" evidence="8">
    <location>
        <begin position="312"/>
        <end position="332"/>
    </location>
</feature>
<dbReference type="InterPro" id="IPR055089">
    <property type="entry name" value="COP9_N"/>
</dbReference>
<dbReference type="SMART" id="SM00088">
    <property type="entry name" value="PINT"/>
    <property type="match status" value="1"/>
</dbReference>
<evidence type="ECO:0000256" key="8">
    <source>
        <dbReference type="SAM" id="MobiDB-lite"/>
    </source>
</evidence>
<evidence type="ECO:0000256" key="4">
    <source>
        <dbReference type="ARBA" id="ARBA00014878"/>
    </source>
</evidence>
<dbReference type="GO" id="GO:0005737">
    <property type="term" value="C:cytoplasm"/>
    <property type="evidence" value="ECO:0007669"/>
    <property type="project" value="UniProtKB-SubCell"/>
</dbReference>
<keyword evidence="5" id="KW-0963">Cytoplasm</keyword>
<dbReference type="GO" id="GO:0006511">
    <property type="term" value="P:ubiquitin-dependent protein catabolic process"/>
    <property type="evidence" value="ECO:0007669"/>
    <property type="project" value="TreeGrafter"/>
</dbReference>
<dbReference type="OrthoDB" id="29061at2759"/>
<evidence type="ECO:0000259" key="9">
    <source>
        <dbReference type="PROSITE" id="PS50250"/>
    </source>
</evidence>
<evidence type="ECO:0000256" key="3">
    <source>
        <dbReference type="ARBA" id="ARBA00007084"/>
    </source>
</evidence>
<organism evidence="10 11">
    <name type="scientific">Nannochloropsis salina CCMP1776</name>
    <dbReference type="NCBI Taxonomy" id="1027361"/>
    <lineage>
        <taxon>Eukaryota</taxon>
        <taxon>Sar</taxon>
        <taxon>Stramenopiles</taxon>
        <taxon>Ochrophyta</taxon>
        <taxon>Eustigmatophyceae</taxon>
        <taxon>Eustigmatales</taxon>
        <taxon>Monodopsidaceae</taxon>
        <taxon>Microchloropsis</taxon>
        <taxon>Microchloropsis salina</taxon>
    </lineage>
</organism>
<comment type="subcellular location">
    <subcellularLocation>
        <location evidence="2">Cytoplasm</location>
    </subcellularLocation>
    <subcellularLocation>
        <location evidence="1">Nucleus</location>
    </subcellularLocation>
</comment>
<keyword evidence="7" id="KW-0539">Nucleus</keyword>
<dbReference type="Pfam" id="PF01399">
    <property type="entry name" value="PCI"/>
    <property type="match status" value="1"/>
</dbReference>
<dbReference type="InterPro" id="IPR000717">
    <property type="entry name" value="PCI_dom"/>
</dbReference>
<comment type="caution">
    <text evidence="10">The sequence shown here is derived from an EMBL/GenBank/DDBJ whole genome shotgun (WGS) entry which is preliminary data.</text>
</comment>
<dbReference type="InterPro" id="IPR050756">
    <property type="entry name" value="CSN3"/>
</dbReference>
<keyword evidence="6" id="KW-0736">Signalosome</keyword>
<reference evidence="10 11" key="1">
    <citation type="submission" date="2019-01" db="EMBL/GenBank/DDBJ databases">
        <title>Nuclear Genome Assembly of the Microalgal Biofuel strain Nannochloropsis salina CCMP1776.</title>
        <authorList>
            <person name="Hovde B."/>
        </authorList>
    </citation>
    <scope>NUCLEOTIDE SEQUENCE [LARGE SCALE GENOMIC DNA]</scope>
    <source>
        <strain evidence="10 11">CCMP1776</strain>
    </source>
</reference>
<accession>A0A4D9DCT8</accession>
<sequence length="561" mass="59512">MAVLDDVLNHILNLSTGREEDYDELHRKLSDQAENLRSLSTTTATGHEEPPPLLRVSRDTLHLPEHTLGVLHLLTAQAPTVSVHHASSHREHFLGVCEVFLVKFDPDQAARAVKEFAELVHRYTDLLGHSPPSDAGPGGAGGGEEADDSSMGHGNLGEEAEVAAETAHQPAQEDAAPAPTRPLPAVKDLVRGLLPLETAARTLVTDPHCLTPVHPDLLQVCLGAGRLQQAVDFVRERPIYRVDPAATGVVALDVLRYFYYAGMAFLSLQHLHDAVDCFKAVISTPAQALSAVAVEAYRKLVLAHALLPTPAKPLPASPSPSSSPSSSGPSASSTIAAAQTRALLPPKTSPIVARSIRQHALPYHDILTAAQAEDAERVRGLLSQHADTLTAHQNMGLAQQILDQIPVRKLRQLARTFVALSLQDVAEHTGSATPAAAEHMVLDQVAKGGVSATIDDVAQMVYFDDDRMDNQIGSTASIVRLDEELKLVMNLADRVKAFDLRISSAPEYMSKAWKGGGRAGLGRGGGRGGLGLRSASTVVAGGDGGRRGAEQSRGGGGKGRE</sequence>
<proteinExistence type="inferred from homology"/>
<dbReference type="PANTHER" id="PTHR10758:SF1">
    <property type="entry name" value="COP9 SIGNALOSOME COMPLEX SUBUNIT 3"/>
    <property type="match status" value="1"/>
</dbReference>
<feature type="compositionally biased region" description="Low complexity" evidence="8">
    <location>
        <begin position="319"/>
        <end position="332"/>
    </location>
</feature>
<dbReference type="GO" id="GO:0008180">
    <property type="term" value="C:COP9 signalosome"/>
    <property type="evidence" value="ECO:0007669"/>
    <property type="project" value="UniProtKB-KW"/>
</dbReference>
<dbReference type="PROSITE" id="PS50250">
    <property type="entry name" value="PCI"/>
    <property type="match status" value="1"/>
</dbReference>
<evidence type="ECO:0000256" key="2">
    <source>
        <dbReference type="ARBA" id="ARBA00004496"/>
    </source>
</evidence>
<name>A0A4D9DCT8_9STRA</name>
<keyword evidence="11" id="KW-1185">Reference proteome</keyword>
<feature type="region of interest" description="Disordered" evidence="8">
    <location>
        <begin position="126"/>
        <end position="182"/>
    </location>
</feature>
<dbReference type="AlphaFoldDB" id="A0A4D9DCT8"/>
<dbReference type="Pfam" id="PF22788">
    <property type="entry name" value="COP9_hel_rpt"/>
    <property type="match status" value="1"/>
</dbReference>